<reference evidence="3 4" key="1">
    <citation type="journal article" date="2013" name="Genome Announc.">
        <title>Genome Sequence of Novosphingobium lindaniclasticum LE124T, Isolated from a Hexachlorocyclohexane Dumpsite.</title>
        <authorList>
            <person name="Saxena A."/>
            <person name="Nayyar N."/>
            <person name="Sangwan N."/>
            <person name="Kumari R."/>
            <person name="Khurana J.P."/>
            <person name="Lal R."/>
        </authorList>
    </citation>
    <scope>NUCLEOTIDE SEQUENCE [LARGE SCALE GENOMIC DNA]</scope>
    <source>
        <strain evidence="3 4">LE124</strain>
    </source>
</reference>
<evidence type="ECO:0000256" key="1">
    <source>
        <dbReference type="SAM" id="SignalP"/>
    </source>
</evidence>
<dbReference type="Proteomes" id="UP000015527">
    <property type="component" value="Unassembled WGS sequence"/>
</dbReference>
<dbReference type="PATRIC" id="fig|1096930.3.peg.695"/>
<comment type="caution">
    <text evidence="3">The sequence shown here is derived from an EMBL/GenBank/DDBJ whole genome shotgun (WGS) entry which is preliminary data.</text>
</comment>
<keyword evidence="1" id="KW-0732">Signal</keyword>
<dbReference type="AlphaFoldDB" id="T0HRG3"/>
<dbReference type="Gene3D" id="1.10.530.10">
    <property type="match status" value="1"/>
</dbReference>
<organism evidence="3 4">
    <name type="scientific">Novosphingobium lindaniclasticum LE124</name>
    <dbReference type="NCBI Taxonomy" id="1096930"/>
    <lineage>
        <taxon>Bacteria</taxon>
        <taxon>Pseudomonadati</taxon>
        <taxon>Pseudomonadota</taxon>
        <taxon>Alphaproteobacteria</taxon>
        <taxon>Sphingomonadales</taxon>
        <taxon>Sphingomonadaceae</taxon>
        <taxon>Novosphingobium</taxon>
    </lineage>
</organism>
<sequence>MTFSLKLRSLHQNLAVTVAAPLAAVALAVPAASVQAQPVVQSTAQTSAPQTVAGQTFQGYLQSVGARARRESVSEATIARVLTGLTPNQRVIELDSAQPSRSTTPPPIAPYIAQHVGSSIIARGRSRYGELSSMLPAIERRYGVPAPVLFAIWGHETNYGSYVGDFDLARSLATLAWEGRRRALFEGELIALLKMVDQGVPTYRLKGSWAGAFGYPQFLPSVYLRLAVDGDGNGTRDIFTSPADTIASIANYFRDAGWRQGEPWGVRATVPAGFNANAYATKLAAPSCDRVHARHGQWKTVSEWRALGVIAQQPIGDSVLTSLFQPDGPGTSAYLLTGNYRVILQYNCSNYYALSVGLLADEIAR</sequence>
<feature type="signal peptide" evidence="1">
    <location>
        <begin position="1"/>
        <end position="36"/>
    </location>
</feature>
<dbReference type="PANTHER" id="PTHR30163:SF8">
    <property type="entry name" value="LYTIC MUREIN TRANSGLYCOSYLASE"/>
    <property type="match status" value="1"/>
</dbReference>
<dbReference type="InterPro" id="IPR031304">
    <property type="entry name" value="SLT_2"/>
</dbReference>
<evidence type="ECO:0000259" key="2">
    <source>
        <dbReference type="Pfam" id="PF13406"/>
    </source>
</evidence>
<dbReference type="InterPro" id="IPR023346">
    <property type="entry name" value="Lysozyme-like_dom_sf"/>
</dbReference>
<evidence type="ECO:0000313" key="3">
    <source>
        <dbReference type="EMBL" id="EQB18941.1"/>
    </source>
</evidence>
<dbReference type="InterPro" id="IPR011970">
    <property type="entry name" value="MltB_2"/>
</dbReference>
<gene>
    <name evidence="3" type="ORF">L284_03520</name>
</gene>
<dbReference type="eggNOG" id="COG2951">
    <property type="taxonomic scope" value="Bacteria"/>
</dbReference>
<dbReference type="EMBL" id="ATHL01000028">
    <property type="protein sequence ID" value="EQB18941.1"/>
    <property type="molecule type" value="Genomic_DNA"/>
</dbReference>
<dbReference type="InterPro" id="IPR043426">
    <property type="entry name" value="MltB-like"/>
</dbReference>
<dbReference type="NCBIfam" id="TIGR02283">
    <property type="entry name" value="MltB_2"/>
    <property type="match status" value="1"/>
</dbReference>
<dbReference type="GO" id="GO:0009253">
    <property type="term" value="P:peptidoglycan catabolic process"/>
    <property type="evidence" value="ECO:0007669"/>
    <property type="project" value="TreeGrafter"/>
</dbReference>
<dbReference type="CDD" id="cd13399">
    <property type="entry name" value="Slt35-like"/>
    <property type="match status" value="1"/>
</dbReference>
<dbReference type="GO" id="GO:0008933">
    <property type="term" value="F:peptidoglycan lytic transglycosylase activity"/>
    <property type="evidence" value="ECO:0007669"/>
    <property type="project" value="TreeGrafter"/>
</dbReference>
<proteinExistence type="predicted"/>
<dbReference type="Gene3D" id="1.10.8.350">
    <property type="entry name" value="Bacterial muramidase"/>
    <property type="match status" value="1"/>
</dbReference>
<dbReference type="Pfam" id="PF13406">
    <property type="entry name" value="SLT_2"/>
    <property type="match status" value="1"/>
</dbReference>
<protein>
    <submittedName>
        <fullName evidence="3">Lytic transglycosylase</fullName>
    </submittedName>
</protein>
<accession>T0HRG3</accession>
<name>T0HRG3_9SPHN</name>
<evidence type="ECO:0000313" key="4">
    <source>
        <dbReference type="Proteomes" id="UP000015527"/>
    </source>
</evidence>
<dbReference type="SUPFAM" id="SSF53955">
    <property type="entry name" value="Lysozyme-like"/>
    <property type="match status" value="1"/>
</dbReference>
<dbReference type="PANTHER" id="PTHR30163">
    <property type="entry name" value="MEMBRANE-BOUND LYTIC MUREIN TRANSGLYCOSYLASE B"/>
    <property type="match status" value="1"/>
</dbReference>
<feature type="domain" description="Transglycosylase SLT" evidence="2">
    <location>
        <begin position="57"/>
        <end position="361"/>
    </location>
</feature>
<feature type="chain" id="PRO_5004576677" evidence="1">
    <location>
        <begin position="37"/>
        <end position="365"/>
    </location>
</feature>
<keyword evidence="4" id="KW-1185">Reference proteome</keyword>